<evidence type="ECO:0000313" key="2">
    <source>
        <dbReference type="Proteomes" id="UP000383932"/>
    </source>
</evidence>
<evidence type="ECO:0008006" key="3">
    <source>
        <dbReference type="Google" id="ProtNLM"/>
    </source>
</evidence>
<keyword evidence="2" id="KW-1185">Reference proteome</keyword>
<dbReference type="SUPFAM" id="SSF52540">
    <property type="entry name" value="P-loop containing nucleoside triphosphate hydrolases"/>
    <property type="match status" value="1"/>
</dbReference>
<evidence type="ECO:0000313" key="1">
    <source>
        <dbReference type="EMBL" id="KAB5588683.1"/>
    </source>
</evidence>
<dbReference type="OrthoDB" id="3156807at2759"/>
<accession>A0A5N5QAZ8</accession>
<name>A0A5N5QAZ8_9AGAM</name>
<dbReference type="InterPro" id="IPR027417">
    <property type="entry name" value="P-loop_NTPase"/>
</dbReference>
<gene>
    <name evidence="1" type="ORF">CTheo_7876</name>
</gene>
<dbReference type="Gene3D" id="3.40.50.300">
    <property type="entry name" value="P-loop containing nucleotide triphosphate hydrolases"/>
    <property type="match status" value="1"/>
</dbReference>
<dbReference type="PANTHER" id="PTHR21529">
    <property type="entry name" value="MAMMARY TURMOR VIRUS RECEPTOR HOMOLOG 1, 2 MTVR1, 2"/>
    <property type="match status" value="1"/>
</dbReference>
<reference evidence="1 2" key="1">
    <citation type="journal article" date="2019" name="Fungal Biol. Biotechnol.">
        <title>Draft genome sequence of fastidious pathogen Ceratobasidium theobromae, which causes vascular-streak dieback in Theobroma cacao.</title>
        <authorList>
            <person name="Ali S.S."/>
            <person name="Asman A."/>
            <person name="Shao J."/>
            <person name="Firmansyah A.P."/>
            <person name="Susilo A.W."/>
            <person name="Rosmana A."/>
            <person name="McMahon P."/>
            <person name="Junaid M."/>
            <person name="Guest D."/>
            <person name="Kheng T.Y."/>
            <person name="Meinhardt L.W."/>
            <person name="Bailey B.A."/>
        </authorList>
    </citation>
    <scope>NUCLEOTIDE SEQUENCE [LARGE SCALE GENOMIC DNA]</scope>
    <source>
        <strain evidence="1 2">CT2</strain>
    </source>
</reference>
<comment type="caution">
    <text evidence="1">The sequence shown here is derived from an EMBL/GenBank/DDBJ whole genome shotgun (WGS) entry which is preliminary data.</text>
</comment>
<organism evidence="1 2">
    <name type="scientific">Ceratobasidium theobromae</name>
    <dbReference type="NCBI Taxonomy" id="1582974"/>
    <lineage>
        <taxon>Eukaryota</taxon>
        <taxon>Fungi</taxon>
        <taxon>Dikarya</taxon>
        <taxon>Basidiomycota</taxon>
        <taxon>Agaricomycotina</taxon>
        <taxon>Agaricomycetes</taxon>
        <taxon>Cantharellales</taxon>
        <taxon>Ceratobasidiaceae</taxon>
        <taxon>Ceratobasidium</taxon>
    </lineage>
</organism>
<proteinExistence type="predicted"/>
<sequence>MISTPRTGRYALFNKSLYNSIVADLDIVFPTELSEREQEIVYHKGASIVIGRSGTGKTTALIYKMRAVDQTNVAQESQQPLRQLFVTRSRVLAQHVESTYRGIVEFTNIAFKSSDELKEMAKQSRENPDRALVEFDSEVDLRDDLPERFSSLGHSHFPLFISFDKLCSLLEGDIRHMVPGQLSSLESRRLIRYHDFLYRYWPMFRGMTQGLEPNLVYSEILGVIKGSKAAFESAEGYLSRAEYVDSLSRRQFPLLANIRARVYSVFEIYTKHKTTRFETDAADRYVDEVQDNLMIDIYLLRSLTKSIENIYWSGDSAQTVIAGSSFRINDLKAFTYIDQADSSGFRPSHKAVPRRPVFELGVNFRNLSGVVRFARFIVEAIQNLFPESIDPMQPEKAIHDGDPPILFTDTSNETGFFENFLLGSRHQIILVRDAEAAEQLDKRLQGLCNILPIMDSKEFDDVLLYNFFSQSPAPPAAWEYTSGNVHNNQPAPPVLCSELKLLYVAITRARRRCWIWDSGPLVDRLKTLWISRGLVKIEPATGMVDRLVSSSKTQWAAKGREYFSHRLYKLAAACFRQADQDNEIKLSTAYHSMTRAKLKHLRGDTPITRANLVSAASELESCTEFPGIGNPSNVYFHAATCYQMAQEWPRAANAFVKSGRPAEGIRILFDARDYATGARILMETRELLGGETFELLRHQARLYFFNRRAYAHLLLIFDSVEDMITFARQQTFTAQLKDILEQHERYDDLAEEYLKEKNINKGVEYLIKAHRHHHTHPSLTRAINVAINYAQSIVLVHGTYRKAAYNSAKAVIQKVQPFACKSDIDSCLMVDFFHEYLELGRVSLEMAQSWDHKALQWHPSRTLVYHLAIQDHSWLHDGSINVVLGYLQIWELYKKEIVGIYSTPRPRLSTVAQKLLGFSPSTIPKENALTFGVLQGSLIRQVLAKPSDNNQIKVSAKDVDEVIHKELPKQFDKMLGSLNTAALASPWTQAHRFVTDHFAIVPNQTLKNMAAYTDFPLKFQVISKILGVLDMSPRQHNDYTTTGQQWLQRIFTLLYSATGKIAFLSALRKSPASSDISTCLRAWLKRDWNQFRDATVSKAAVTHLMTHLLVHSALLGELFEGESMSTIQRIPVRNLAFQTQIVAPLQGIFSGIGRDRFTQAIHFIGQLADQKFSADAVVIVSLVELLTREMIIHMNPHRHPELNQILMPTEVECMVDSLLVIRRLSLELRFGTPGRWLVDGKRGLYTVANLLNLRLCWCVALVIGHMNSRDKNMDTALETLKLLSLDEIPPEYEHRHVTPNGAYHEFSMITDQASCLKILCRTFRHESLVLVLENASKYHPAKLMPYVRTIICPDSSELSEKLGQMSLGADIEPLGSNLSQDFSVGDAGECGRVNAELFLGDG</sequence>
<protein>
    <recommendedName>
        <fullName evidence="3">TPR and ankyrin repeat-containing protein 1</fullName>
    </recommendedName>
</protein>
<dbReference type="InterPro" id="IPR039904">
    <property type="entry name" value="TRANK1"/>
</dbReference>
<dbReference type="EMBL" id="SSOP01000391">
    <property type="protein sequence ID" value="KAB5588683.1"/>
    <property type="molecule type" value="Genomic_DNA"/>
</dbReference>
<dbReference type="Proteomes" id="UP000383932">
    <property type="component" value="Unassembled WGS sequence"/>
</dbReference>
<dbReference type="PANTHER" id="PTHR21529:SF4">
    <property type="entry name" value="TPR AND ANKYRIN REPEAT-CONTAINING PROTEIN 1"/>
    <property type="match status" value="1"/>
</dbReference>